<dbReference type="AlphaFoldDB" id="A0A2P2PGB8"/>
<keyword evidence="1" id="KW-0472">Membrane</keyword>
<reference evidence="2" key="1">
    <citation type="submission" date="2018-02" db="EMBL/GenBank/DDBJ databases">
        <title>Rhizophora mucronata_Transcriptome.</title>
        <authorList>
            <person name="Meera S.P."/>
            <person name="Sreeshan A."/>
            <person name="Augustine A."/>
        </authorList>
    </citation>
    <scope>NUCLEOTIDE SEQUENCE</scope>
    <source>
        <tissue evidence="2">Leaf</tissue>
    </source>
</reference>
<protein>
    <submittedName>
        <fullName evidence="2">Uncharacterized protein</fullName>
    </submittedName>
</protein>
<evidence type="ECO:0000256" key="1">
    <source>
        <dbReference type="SAM" id="Phobius"/>
    </source>
</evidence>
<name>A0A2P2PGB8_RHIMU</name>
<evidence type="ECO:0000313" key="2">
    <source>
        <dbReference type="EMBL" id="MBX53796.1"/>
    </source>
</evidence>
<organism evidence="2">
    <name type="scientific">Rhizophora mucronata</name>
    <name type="common">Asiatic mangrove</name>
    <dbReference type="NCBI Taxonomy" id="61149"/>
    <lineage>
        <taxon>Eukaryota</taxon>
        <taxon>Viridiplantae</taxon>
        <taxon>Streptophyta</taxon>
        <taxon>Embryophyta</taxon>
        <taxon>Tracheophyta</taxon>
        <taxon>Spermatophyta</taxon>
        <taxon>Magnoliopsida</taxon>
        <taxon>eudicotyledons</taxon>
        <taxon>Gunneridae</taxon>
        <taxon>Pentapetalae</taxon>
        <taxon>rosids</taxon>
        <taxon>fabids</taxon>
        <taxon>Malpighiales</taxon>
        <taxon>Rhizophoraceae</taxon>
        <taxon>Rhizophora</taxon>
    </lineage>
</organism>
<proteinExistence type="predicted"/>
<keyword evidence="1" id="KW-1133">Transmembrane helix</keyword>
<dbReference type="EMBL" id="GGEC01073312">
    <property type="protein sequence ID" value="MBX53796.1"/>
    <property type="molecule type" value="Transcribed_RNA"/>
</dbReference>
<accession>A0A2P2PGB8</accession>
<sequence>MPIDASILLQTVEGGMHVPVYSLLFLISSLTKVSAWLNNFLRYCFTCTIKPLFPCLMPCIGY</sequence>
<keyword evidence="1" id="KW-0812">Transmembrane</keyword>
<feature type="transmembrane region" description="Helical" evidence="1">
    <location>
        <begin position="20"/>
        <end position="41"/>
    </location>
</feature>